<reference evidence="2" key="2">
    <citation type="submission" date="2023-05" db="EMBL/GenBank/DDBJ databases">
        <authorList>
            <person name="Fouks B."/>
        </authorList>
    </citation>
    <scope>NUCLEOTIDE SEQUENCE</scope>
    <source>
        <strain evidence="2">Stay&amp;Tobe</strain>
        <tissue evidence="2">Testes</tissue>
    </source>
</reference>
<evidence type="ECO:0000313" key="3">
    <source>
        <dbReference type="Proteomes" id="UP001233999"/>
    </source>
</evidence>
<name>A0AAD8EL99_DIPPU</name>
<feature type="transmembrane region" description="Helical" evidence="1">
    <location>
        <begin position="51"/>
        <end position="71"/>
    </location>
</feature>
<keyword evidence="1" id="KW-0812">Transmembrane</keyword>
<evidence type="ECO:0000313" key="2">
    <source>
        <dbReference type="EMBL" id="KAJ9594835.1"/>
    </source>
</evidence>
<comment type="caution">
    <text evidence="2">The sequence shown here is derived from an EMBL/GenBank/DDBJ whole genome shotgun (WGS) entry which is preliminary data.</text>
</comment>
<keyword evidence="3" id="KW-1185">Reference proteome</keyword>
<organism evidence="2 3">
    <name type="scientific">Diploptera punctata</name>
    <name type="common">Pacific beetle cockroach</name>
    <dbReference type="NCBI Taxonomy" id="6984"/>
    <lineage>
        <taxon>Eukaryota</taxon>
        <taxon>Metazoa</taxon>
        <taxon>Ecdysozoa</taxon>
        <taxon>Arthropoda</taxon>
        <taxon>Hexapoda</taxon>
        <taxon>Insecta</taxon>
        <taxon>Pterygota</taxon>
        <taxon>Neoptera</taxon>
        <taxon>Polyneoptera</taxon>
        <taxon>Dictyoptera</taxon>
        <taxon>Blattodea</taxon>
        <taxon>Blaberoidea</taxon>
        <taxon>Blaberidae</taxon>
        <taxon>Diplopterinae</taxon>
        <taxon>Diploptera</taxon>
    </lineage>
</organism>
<dbReference type="AlphaFoldDB" id="A0AAD8EL99"/>
<sequence>SCVARTLIGYRNLRTKASLIVIIPKTISYFVVFTLNSESLLDRPAFFPKSLILRFVSKKGLFMLAYLMFYMSQTLTILRSIAPHISCLCYAAALTSTSHYC</sequence>
<feature type="transmembrane region" description="Helical" evidence="1">
    <location>
        <begin position="17"/>
        <end position="36"/>
    </location>
</feature>
<reference evidence="2" key="1">
    <citation type="journal article" date="2023" name="IScience">
        <title>Live-bearing cockroach genome reveals convergent evolutionary mechanisms linked to viviparity in insects and beyond.</title>
        <authorList>
            <person name="Fouks B."/>
            <person name="Harrison M.C."/>
            <person name="Mikhailova A.A."/>
            <person name="Marchal E."/>
            <person name="English S."/>
            <person name="Carruthers M."/>
            <person name="Jennings E.C."/>
            <person name="Chiamaka E.L."/>
            <person name="Frigard R.A."/>
            <person name="Pippel M."/>
            <person name="Attardo G.M."/>
            <person name="Benoit J.B."/>
            <person name="Bornberg-Bauer E."/>
            <person name="Tobe S.S."/>
        </authorList>
    </citation>
    <scope>NUCLEOTIDE SEQUENCE</scope>
    <source>
        <strain evidence="2">Stay&amp;Tobe</strain>
    </source>
</reference>
<keyword evidence="1" id="KW-1133">Transmembrane helix</keyword>
<dbReference type="EMBL" id="JASPKZ010002713">
    <property type="protein sequence ID" value="KAJ9594835.1"/>
    <property type="molecule type" value="Genomic_DNA"/>
</dbReference>
<feature type="non-terminal residue" evidence="2">
    <location>
        <position position="101"/>
    </location>
</feature>
<keyword evidence="1" id="KW-0472">Membrane</keyword>
<proteinExistence type="predicted"/>
<evidence type="ECO:0000256" key="1">
    <source>
        <dbReference type="SAM" id="Phobius"/>
    </source>
</evidence>
<protein>
    <submittedName>
        <fullName evidence="2">Uncharacterized protein</fullName>
    </submittedName>
</protein>
<gene>
    <name evidence="2" type="ORF">L9F63_013872</name>
</gene>
<dbReference type="Proteomes" id="UP001233999">
    <property type="component" value="Unassembled WGS sequence"/>
</dbReference>
<accession>A0AAD8EL99</accession>
<feature type="non-terminal residue" evidence="2">
    <location>
        <position position="1"/>
    </location>
</feature>